<dbReference type="CDD" id="cd00371">
    <property type="entry name" value="HMA"/>
    <property type="match status" value="1"/>
</dbReference>
<feature type="domain" description="HMA" evidence="2">
    <location>
        <begin position="57"/>
        <end position="121"/>
    </location>
</feature>
<dbReference type="GO" id="GO:0046872">
    <property type="term" value="F:metal ion binding"/>
    <property type="evidence" value="ECO:0007669"/>
    <property type="project" value="InterPro"/>
</dbReference>
<organism evidence="3 4">
    <name type="scientific">Hydrogeniiclostridium mannosilyticum</name>
    <dbReference type="NCBI Taxonomy" id="2764322"/>
    <lineage>
        <taxon>Bacteria</taxon>
        <taxon>Bacillati</taxon>
        <taxon>Bacillota</taxon>
        <taxon>Clostridia</taxon>
        <taxon>Eubacteriales</taxon>
        <taxon>Acutalibacteraceae</taxon>
        <taxon>Hydrogeniiclostridium</taxon>
    </lineage>
</organism>
<evidence type="ECO:0000313" key="4">
    <source>
        <dbReference type="Proteomes" id="UP000249377"/>
    </source>
</evidence>
<evidence type="ECO:0000259" key="2">
    <source>
        <dbReference type="PROSITE" id="PS50846"/>
    </source>
</evidence>
<gene>
    <name evidence="3" type="ORF">DPQ25_04560</name>
</gene>
<sequence>MKRSWFIMGIAAIICIFVMIVVFSVRRYAKKLVSSCCGGEDGLLKGAPGGRAKGYPFLKLLEIDGMTCIHRARRLEHALNELDGVRAEVDLSKGTAAIYMQERLPDAALRAAVCRAGCTVVGAGADVPAAKTGEEGT</sequence>
<keyword evidence="1" id="KW-0812">Transmembrane</keyword>
<evidence type="ECO:0000313" key="3">
    <source>
        <dbReference type="EMBL" id="RAQ30758.1"/>
    </source>
</evidence>
<dbReference type="PROSITE" id="PS50846">
    <property type="entry name" value="HMA_2"/>
    <property type="match status" value="1"/>
</dbReference>
<evidence type="ECO:0000256" key="1">
    <source>
        <dbReference type="SAM" id="Phobius"/>
    </source>
</evidence>
<accession>A0A328UGT4</accession>
<keyword evidence="1" id="KW-1133">Transmembrane helix</keyword>
<proteinExistence type="predicted"/>
<keyword evidence="1" id="KW-0472">Membrane</keyword>
<keyword evidence="4" id="KW-1185">Reference proteome</keyword>
<dbReference type="InterPro" id="IPR036163">
    <property type="entry name" value="HMA_dom_sf"/>
</dbReference>
<dbReference type="AlphaFoldDB" id="A0A328UGT4"/>
<dbReference type="InterPro" id="IPR006121">
    <property type="entry name" value="HMA_dom"/>
</dbReference>
<comment type="caution">
    <text evidence="3">The sequence shown here is derived from an EMBL/GenBank/DDBJ whole genome shotgun (WGS) entry which is preliminary data.</text>
</comment>
<feature type="transmembrane region" description="Helical" evidence="1">
    <location>
        <begin position="6"/>
        <end position="25"/>
    </location>
</feature>
<dbReference type="EMBL" id="QLYR01000001">
    <property type="protein sequence ID" value="RAQ30758.1"/>
    <property type="molecule type" value="Genomic_DNA"/>
</dbReference>
<name>A0A328UGT4_9FIRM</name>
<dbReference type="SUPFAM" id="SSF55008">
    <property type="entry name" value="HMA, heavy metal-associated domain"/>
    <property type="match status" value="1"/>
</dbReference>
<dbReference type="Gene3D" id="3.30.70.100">
    <property type="match status" value="1"/>
</dbReference>
<reference evidence="3 4" key="1">
    <citation type="submission" date="2018-06" db="EMBL/GenBank/DDBJ databases">
        <title>Noncontiguous genome sequence of Ruminococcaceae bacterium ASD2818.</title>
        <authorList>
            <person name="Chaplin A.V."/>
            <person name="Sokolova S.R."/>
            <person name="Kochetkova T.O."/>
            <person name="Goltsov A.Y."/>
            <person name="Trofimov D.Y."/>
            <person name="Efimov B.A."/>
        </authorList>
    </citation>
    <scope>NUCLEOTIDE SEQUENCE [LARGE SCALE GENOMIC DNA]</scope>
    <source>
        <strain evidence="3 4">ASD2818</strain>
    </source>
</reference>
<dbReference type="Proteomes" id="UP000249377">
    <property type="component" value="Unassembled WGS sequence"/>
</dbReference>
<protein>
    <submittedName>
        <fullName evidence="3">ATPase P</fullName>
    </submittedName>
</protein>